<dbReference type="PROSITE" id="PS50075">
    <property type="entry name" value="CARRIER"/>
    <property type="match status" value="1"/>
</dbReference>
<protein>
    <submittedName>
        <fullName evidence="6">PikAI protein</fullName>
    </submittedName>
</protein>
<reference evidence="6" key="1">
    <citation type="submission" date="2021-02" db="EMBL/GenBank/DDBJ databases">
        <authorList>
            <person name="Dougan E. K."/>
            <person name="Rhodes N."/>
            <person name="Thang M."/>
            <person name="Chan C."/>
        </authorList>
    </citation>
    <scope>NUCLEOTIDE SEQUENCE</scope>
</reference>
<dbReference type="Pfam" id="PF00109">
    <property type="entry name" value="ketoacyl-synt"/>
    <property type="match status" value="1"/>
</dbReference>
<dbReference type="SMART" id="SM00823">
    <property type="entry name" value="PKS_PP"/>
    <property type="match status" value="1"/>
</dbReference>
<evidence type="ECO:0000259" key="5">
    <source>
        <dbReference type="PROSITE" id="PS52004"/>
    </source>
</evidence>
<dbReference type="Gene3D" id="3.40.47.10">
    <property type="match status" value="1"/>
</dbReference>
<comment type="caution">
    <text evidence="6">The sequence shown here is derived from an EMBL/GenBank/DDBJ whole genome shotgun (WGS) entry which is preliminary data.</text>
</comment>
<dbReference type="SUPFAM" id="SSF53901">
    <property type="entry name" value="Thiolase-like"/>
    <property type="match status" value="1"/>
</dbReference>
<dbReference type="SUPFAM" id="SSF47336">
    <property type="entry name" value="ACP-like"/>
    <property type="match status" value="1"/>
</dbReference>
<dbReference type="AlphaFoldDB" id="A0A812TQZ8"/>
<name>A0A812TQZ8_SYMPI</name>
<organism evidence="6 7">
    <name type="scientific">Symbiodinium pilosum</name>
    <name type="common">Dinoflagellate</name>
    <dbReference type="NCBI Taxonomy" id="2952"/>
    <lineage>
        <taxon>Eukaryota</taxon>
        <taxon>Sar</taxon>
        <taxon>Alveolata</taxon>
        <taxon>Dinophyceae</taxon>
        <taxon>Suessiales</taxon>
        <taxon>Symbiodiniaceae</taxon>
        <taxon>Symbiodinium</taxon>
    </lineage>
</organism>
<dbReference type="InterPro" id="IPR020841">
    <property type="entry name" value="PKS_Beta-ketoAc_synthase_dom"/>
</dbReference>
<dbReference type="InterPro" id="IPR016039">
    <property type="entry name" value="Thiolase-like"/>
</dbReference>
<gene>
    <name evidence="6" type="primary">pikAI</name>
    <name evidence="6" type="ORF">SPIL2461_LOCUS14525</name>
</gene>
<dbReference type="Pfam" id="PF00550">
    <property type="entry name" value="PP-binding"/>
    <property type="match status" value="1"/>
</dbReference>
<evidence type="ECO:0000313" key="6">
    <source>
        <dbReference type="EMBL" id="CAE7547442.1"/>
    </source>
</evidence>
<keyword evidence="7" id="KW-1185">Reference proteome</keyword>
<keyword evidence="3" id="KW-0808">Transferase</keyword>
<feature type="domain" description="Ketosynthase family 3 (KS3)" evidence="5">
    <location>
        <begin position="403"/>
        <end position="826"/>
    </location>
</feature>
<dbReference type="SMART" id="SM00825">
    <property type="entry name" value="PKS_KS"/>
    <property type="match status" value="1"/>
</dbReference>
<dbReference type="InterPro" id="IPR014030">
    <property type="entry name" value="Ketoacyl_synth_N"/>
</dbReference>
<dbReference type="Proteomes" id="UP000649617">
    <property type="component" value="Unassembled WGS sequence"/>
</dbReference>
<dbReference type="OrthoDB" id="329835at2759"/>
<feature type="domain" description="Carrier" evidence="4">
    <location>
        <begin position="306"/>
        <end position="384"/>
    </location>
</feature>
<dbReference type="InterPro" id="IPR013968">
    <property type="entry name" value="PKS_KR"/>
</dbReference>
<dbReference type="InterPro" id="IPR050091">
    <property type="entry name" value="PKS_NRPS_Biosynth_Enz"/>
</dbReference>
<accession>A0A812TQZ8</accession>
<evidence type="ECO:0000256" key="2">
    <source>
        <dbReference type="ARBA" id="ARBA00022553"/>
    </source>
</evidence>
<dbReference type="InterPro" id="IPR018201">
    <property type="entry name" value="Ketoacyl_synth_AS"/>
</dbReference>
<dbReference type="GO" id="GO:0004315">
    <property type="term" value="F:3-oxoacyl-[acyl-carrier-protein] synthase activity"/>
    <property type="evidence" value="ECO:0007669"/>
    <property type="project" value="InterPro"/>
</dbReference>
<dbReference type="Gene3D" id="3.40.50.720">
    <property type="entry name" value="NAD(P)-binding Rossmann-like Domain"/>
    <property type="match status" value="2"/>
</dbReference>
<dbReference type="InterPro" id="IPR014031">
    <property type="entry name" value="Ketoacyl_synth_C"/>
</dbReference>
<dbReference type="SMART" id="SM00822">
    <property type="entry name" value="PKS_KR"/>
    <property type="match status" value="2"/>
</dbReference>
<keyword evidence="1" id="KW-0596">Phosphopantetheine</keyword>
<dbReference type="InterPro" id="IPR057326">
    <property type="entry name" value="KR_dom"/>
</dbReference>
<dbReference type="PANTHER" id="PTHR43775:SF37">
    <property type="entry name" value="SI:DKEY-61P9.11"/>
    <property type="match status" value="1"/>
</dbReference>
<evidence type="ECO:0000259" key="4">
    <source>
        <dbReference type="PROSITE" id="PS50075"/>
    </source>
</evidence>
<dbReference type="PROSITE" id="PS52004">
    <property type="entry name" value="KS3_2"/>
    <property type="match status" value="1"/>
</dbReference>
<dbReference type="CDD" id="cd00833">
    <property type="entry name" value="PKS"/>
    <property type="match status" value="1"/>
</dbReference>
<dbReference type="Pfam" id="PF02801">
    <property type="entry name" value="Ketoacyl-synt_C"/>
    <property type="match status" value="1"/>
</dbReference>
<dbReference type="PROSITE" id="PS00606">
    <property type="entry name" value="KS3_1"/>
    <property type="match status" value="1"/>
</dbReference>
<dbReference type="InterPro" id="IPR036291">
    <property type="entry name" value="NAD(P)-bd_dom_sf"/>
</dbReference>
<evidence type="ECO:0000256" key="1">
    <source>
        <dbReference type="ARBA" id="ARBA00022450"/>
    </source>
</evidence>
<dbReference type="SUPFAM" id="SSF51735">
    <property type="entry name" value="NAD(P)-binding Rossmann-fold domains"/>
    <property type="match status" value="3"/>
</dbReference>
<dbReference type="Gene3D" id="1.10.1200.10">
    <property type="entry name" value="ACP-like"/>
    <property type="match status" value="1"/>
</dbReference>
<dbReference type="PANTHER" id="PTHR43775">
    <property type="entry name" value="FATTY ACID SYNTHASE"/>
    <property type="match status" value="1"/>
</dbReference>
<dbReference type="InterPro" id="IPR036736">
    <property type="entry name" value="ACP-like_sf"/>
</dbReference>
<dbReference type="InterPro" id="IPR009081">
    <property type="entry name" value="PP-bd_ACP"/>
</dbReference>
<dbReference type="EMBL" id="CAJNIZ010033747">
    <property type="protein sequence ID" value="CAE7547442.1"/>
    <property type="molecule type" value="Genomic_DNA"/>
</dbReference>
<dbReference type="GO" id="GO:0031177">
    <property type="term" value="F:phosphopantetheine binding"/>
    <property type="evidence" value="ECO:0007669"/>
    <property type="project" value="InterPro"/>
</dbReference>
<keyword evidence="2" id="KW-0597">Phosphoprotein</keyword>
<proteinExistence type="predicted"/>
<dbReference type="Pfam" id="PF08659">
    <property type="entry name" value="KR"/>
    <property type="match status" value="2"/>
</dbReference>
<dbReference type="GO" id="GO:0006633">
    <property type="term" value="P:fatty acid biosynthetic process"/>
    <property type="evidence" value="ECO:0007669"/>
    <property type="project" value="InterPro"/>
</dbReference>
<dbReference type="InterPro" id="IPR020806">
    <property type="entry name" value="PKS_PP-bd"/>
</dbReference>
<dbReference type="GO" id="GO:0004312">
    <property type="term" value="F:fatty acid synthase activity"/>
    <property type="evidence" value="ECO:0007669"/>
    <property type="project" value="TreeGrafter"/>
</dbReference>
<sequence length="1257" mass="132371">MVASRGGAEPEIAVRGPRLVDASMPEPEALAVDSESCHLLSGGTGGLGLLFAGWLAENGVKHLALMSRSGRIQDDSLQKLFDKASKLANVQLLKGDISSAGDVEEVLGTANKSMAAVKGIWHAAGVLDDHLMADLTSEHFERVLLPKITGTLNLHNSAASTGVESQLQQFVLFSSVAAMIGTAGQGNYCAANAFMDSFASYRLGKKLPAVSVQWGPWAEVGMAAGTSESVVLRIALADGLRAMETILGAQLGGHLGGAAAVAGVARIKWRSFLSQMPEVPAFLENFQQYAPKDANKGGSLVAKGAAPSKDLVRAGIENVLKEVLGDDSLDDFSAPLMDMGLDSLAAVEFRNRVQASFEGVRLSSTVMFDYPTVADLTDFILSQFAPEDDGAAAGLGDVGGALREPLSMIGLAGRYPGMSAHNDVSEFWASLCSGRDPIAQIPIERFDVDELFEEDRSAPGRVYVREGGFIPGIEEFDAGFFGIAEPEARSMDTHQRLQTETAYESFYNAGFTKETLSNVECGVFMGTLTGITVDYDDIGPFTNIGSGLSGMSGRISHALGLRGPCFTIDTACSSTLVAMDCAVQASRLGRQELACVAGTNLQLRTDMWVGFCKMTGLAGDGRCKTFDASADGFGRSEGSGSVILRLASAAQAKGENAIALTRGSCVNQDGRSATITAPSGPAQQRALSNSLRDSELKALEVSLVECHGTGTALGDPIEVGAQEKIYGKDRADQDQLILAAVKSVIAHLEGAAGVAGLTKLVKMMEHKQVPPNLHLKKLNPNIDLSNFACTIPDSVLDWNPPAGAVRVAGVSSFGFSGFSGTNSHVNLQEAPQAELEAVLQAAGDRAPLVWSRNDLSYKDWAKQLWSAIAWQPLPMSQASVDASEDWLVIGGGDLAAEAVKVALPKATSATVASLASGGEAKKLLSQRSWQCIVFAEPLVADDPTLEGPTLAALLHLVQALAEDKRSVKLVLLSAGAQSASGSGIGRGLLGASCWGFMRSVRLEVPHLQLRTVDFSEDTDMSAVLPAELAATGEWPADEEKAAEVAEVAYIQSERCTPRLKLTPVPPATQKLEADGSHMISGGFGGLGLSIAQELVDMGARSLLLLSRSGRVASDDKLQQMFAELQASPATVHAWSCDVADAAKTREMLQKTKSLDVPLRSVVHAAGIIDFCELGNLTTESMNAVYKPKVLGAWNLHSQIGLAGDDLAAFVLFSSVSSLVGLPGAQLAARGSANLTCLDLPLSDQVIRHHVLHFQCLP</sequence>
<evidence type="ECO:0000256" key="3">
    <source>
        <dbReference type="ARBA" id="ARBA00022679"/>
    </source>
</evidence>
<evidence type="ECO:0000313" key="7">
    <source>
        <dbReference type="Proteomes" id="UP000649617"/>
    </source>
</evidence>